<accession>H6L2T0</accession>
<sequence>MNLPFCKLAPLWGWLFIFLLSAPSLWGQDLRIPFAPKSDALPEQAWVDSIRILVQNAQAIDSSWIVVERQMNYFEEKQSYYDLVRKRSYLLQQILNRCQWPKERIRFESKALPQADLPKTAGHIIQLRIASHYQENEQTDTLSLEDGPAPNFYQSRRAILAQWMASIQDQSFLFYPGQAAYFKSPEGALIFIPAQAFGPTGDPIQIKLKVALRKSELLPYWLASQSQDLALGPIVEIQAERAGQALKLAPNQSISFFLPTVQHQENLGLYAARDQEEGLKWGRLELGSWPNSQAICLPLHLAQNDSLFVYRDLALPAKPSPPPFPVAPPKPQYPKLDSQALQPLLKENDFYLGLINDCKARYAAKEKKRWRGKKRKAREQMEFQRELEILHKRLKKNEDQQAAILQSFSDSLAQIKGAYEQQYLAYSDERDSLQQIYLKALRRWQDARDSLPKLQNYEAERLRQAWQQYSPQEQKQLAKALSALRPKLAARAFAPDLLGQELHYLWVPSKRLGLLALGQKAAPKTPLTYKAFTFGQELPTYKMQGIAIDRGSQYAVRSQTTDIENLNFPNLQAEAPIWLFAFYEEEGKIYLNLSAERANKLPYKLSFKALDNLAELRKAVEKLNEIEAIKEK</sequence>
<dbReference type="HOGENOM" id="CLU_432684_0_0_10"/>
<dbReference type="EMBL" id="CP002831">
    <property type="protein sequence ID" value="AFC24837.1"/>
    <property type="molecule type" value="Genomic_DNA"/>
</dbReference>
<dbReference type="OrthoDB" id="9816742at2"/>
<organism evidence="1 2">
    <name type="scientific">Saprospira grandis (strain Lewin)</name>
    <dbReference type="NCBI Taxonomy" id="984262"/>
    <lineage>
        <taxon>Bacteria</taxon>
        <taxon>Pseudomonadati</taxon>
        <taxon>Bacteroidota</taxon>
        <taxon>Saprospiria</taxon>
        <taxon>Saprospirales</taxon>
        <taxon>Saprospiraceae</taxon>
        <taxon>Saprospira</taxon>
    </lineage>
</organism>
<dbReference type="Proteomes" id="UP000007519">
    <property type="component" value="Chromosome"/>
</dbReference>
<dbReference type="RefSeq" id="WP_015692456.1">
    <property type="nucleotide sequence ID" value="NC_016940.1"/>
</dbReference>
<gene>
    <name evidence="1" type="ordered locus">SGRA_2106</name>
</gene>
<protein>
    <submittedName>
        <fullName evidence="1">Uncharacterized protein</fullName>
    </submittedName>
</protein>
<reference evidence="1 2" key="1">
    <citation type="journal article" date="2012" name="Stand. Genomic Sci.">
        <title>Complete genome sequencing and analysis of Saprospira grandis str. Lewin, a predatory marine bacterium.</title>
        <authorList>
            <person name="Saw J.H."/>
            <person name="Yuryev A."/>
            <person name="Kanbe M."/>
            <person name="Hou S."/>
            <person name="Young A.G."/>
            <person name="Aizawa S."/>
            <person name="Alam M."/>
        </authorList>
    </citation>
    <scope>NUCLEOTIDE SEQUENCE [LARGE SCALE GENOMIC DNA]</scope>
    <source>
        <strain evidence="1 2">Lewin</strain>
    </source>
</reference>
<dbReference type="AlphaFoldDB" id="H6L2T0"/>
<keyword evidence="2" id="KW-1185">Reference proteome</keyword>
<dbReference type="STRING" id="984262.SGRA_2106"/>
<evidence type="ECO:0000313" key="2">
    <source>
        <dbReference type="Proteomes" id="UP000007519"/>
    </source>
</evidence>
<name>H6L2T0_SAPGL</name>
<evidence type="ECO:0000313" key="1">
    <source>
        <dbReference type="EMBL" id="AFC24837.1"/>
    </source>
</evidence>
<dbReference type="KEGG" id="sgn:SGRA_2106"/>
<proteinExistence type="predicted"/>